<keyword evidence="1" id="KW-0472">Membrane</keyword>
<name>A0A1A9UQ39_GLOAU</name>
<reference evidence="2" key="1">
    <citation type="submission" date="2020-05" db="UniProtKB">
        <authorList>
            <consortium name="EnsemblMetazoa"/>
        </authorList>
    </citation>
    <scope>IDENTIFICATION</scope>
    <source>
        <strain evidence="2">TTRI</strain>
    </source>
</reference>
<dbReference type="Proteomes" id="UP000078200">
    <property type="component" value="Unassembled WGS sequence"/>
</dbReference>
<evidence type="ECO:0000313" key="2">
    <source>
        <dbReference type="EnsemblMetazoa" id="GAUT011790-PA"/>
    </source>
</evidence>
<accession>A0A1A9UQ39</accession>
<organism evidence="2 3">
    <name type="scientific">Glossina austeni</name>
    <name type="common">Savannah tsetse fly</name>
    <dbReference type="NCBI Taxonomy" id="7395"/>
    <lineage>
        <taxon>Eukaryota</taxon>
        <taxon>Metazoa</taxon>
        <taxon>Ecdysozoa</taxon>
        <taxon>Arthropoda</taxon>
        <taxon>Hexapoda</taxon>
        <taxon>Insecta</taxon>
        <taxon>Pterygota</taxon>
        <taxon>Neoptera</taxon>
        <taxon>Endopterygota</taxon>
        <taxon>Diptera</taxon>
        <taxon>Brachycera</taxon>
        <taxon>Muscomorpha</taxon>
        <taxon>Hippoboscoidea</taxon>
        <taxon>Glossinidae</taxon>
        <taxon>Glossina</taxon>
    </lineage>
</organism>
<evidence type="ECO:0000313" key="3">
    <source>
        <dbReference type="Proteomes" id="UP000078200"/>
    </source>
</evidence>
<keyword evidence="3" id="KW-1185">Reference proteome</keyword>
<dbReference type="EnsemblMetazoa" id="GAUT011790-RA">
    <property type="protein sequence ID" value="GAUT011790-PA"/>
    <property type="gene ID" value="GAUT011790"/>
</dbReference>
<dbReference type="VEuPathDB" id="VectorBase:GAUT011790"/>
<keyword evidence="1" id="KW-1133">Transmembrane helix</keyword>
<feature type="transmembrane region" description="Helical" evidence="1">
    <location>
        <begin position="20"/>
        <end position="38"/>
    </location>
</feature>
<dbReference type="AlphaFoldDB" id="A0A1A9UQ39"/>
<sequence length="103" mass="11790">MIILNLWLKFENSPQRYRMILVSLLLLILLTAIDYYRLPTDTVNCHPLVPRRKLFSSPLHSVTNAKCLETIAANAIQIVLELVLLPTTTIVASRNIRQRYSDG</sequence>
<proteinExistence type="predicted"/>
<protein>
    <submittedName>
        <fullName evidence="2">Uncharacterized protein</fullName>
    </submittedName>
</protein>
<evidence type="ECO:0000256" key="1">
    <source>
        <dbReference type="SAM" id="Phobius"/>
    </source>
</evidence>
<keyword evidence="1" id="KW-0812">Transmembrane</keyword>